<dbReference type="EMBL" id="AP026867">
    <property type="protein sequence ID" value="BDS10783.1"/>
    <property type="molecule type" value="Genomic_DNA"/>
</dbReference>
<gene>
    <name evidence="3" type="ORF">AsAng_0014920</name>
</gene>
<dbReference type="AlphaFoldDB" id="A0A915YCZ3"/>
<keyword evidence="4" id="KW-1185">Reference proteome</keyword>
<dbReference type="RefSeq" id="WP_264792051.1">
    <property type="nucleotide sequence ID" value="NZ_AP026867.1"/>
</dbReference>
<organism evidence="3 4">
    <name type="scientific">Aureispira anguillae</name>
    <dbReference type="NCBI Taxonomy" id="2864201"/>
    <lineage>
        <taxon>Bacteria</taxon>
        <taxon>Pseudomonadati</taxon>
        <taxon>Bacteroidota</taxon>
        <taxon>Saprospiria</taxon>
        <taxon>Saprospirales</taxon>
        <taxon>Saprospiraceae</taxon>
        <taxon>Aureispira</taxon>
    </lineage>
</organism>
<feature type="domain" description="Peptidase M61 catalytic" evidence="1">
    <location>
        <begin position="294"/>
        <end position="374"/>
    </location>
</feature>
<dbReference type="InterPro" id="IPR027268">
    <property type="entry name" value="Peptidase_M4/M1_CTD_sf"/>
</dbReference>
<dbReference type="Pfam" id="PF05299">
    <property type="entry name" value="Peptidase_M61"/>
    <property type="match status" value="1"/>
</dbReference>
<name>A0A915YCZ3_9BACT</name>
<dbReference type="SUPFAM" id="SSF55486">
    <property type="entry name" value="Metalloproteases ('zincins'), catalytic domain"/>
    <property type="match status" value="1"/>
</dbReference>
<dbReference type="InterPro" id="IPR040756">
    <property type="entry name" value="Peptidase_M61_N"/>
</dbReference>
<evidence type="ECO:0000259" key="1">
    <source>
        <dbReference type="Pfam" id="PF05299"/>
    </source>
</evidence>
<dbReference type="InterPro" id="IPR007963">
    <property type="entry name" value="Peptidase_M61_catalytic"/>
</dbReference>
<proteinExistence type="predicted"/>
<dbReference type="Pfam" id="PF17899">
    <property type="entry name" value="Peptidase_M61_N"/>
    <property type="match status" value="1"/>
</dbReference>
<feature type="domain" description="Peptidase M61 N-terminal" evidence="2">
    <location>
        <begin position="24"/>
        <end position="195"/>
    </location>
</feature>
<dbReference type="Gene3D" id="1.10.390.10">
    <property type="entry name" value="Neutral Protease Domain 2"/>
    <property type="match status" value="1"/>
</dbReference>
<protein>
    <submittedName>
        <fullName evidence="3">Peptidase M61</fullName>
    </submittedName>
</protein>
<evidence type="ECO:0000313" key="3">
    <source>
        <dbReference type="EMBL" id="BDS10783.1"/>
    </source>
</evidence>
<evidence type="ECO:0000313" key="4">
    <source>
        <dbReference type="Proteomes" id="UP001060919"/>
    </source>
</evidence>
<dbReference type="Proteomes" id="UP001060919">
    <property type="component" value="Chromosome"/>
</dbReference>
<dbReference type="KEGG" id="aup:AsAng_0014920"/>
<evidence type="ECO:0000259" key="2">
    <source>
        <dbReference type="Pfam" id="PF17899"/>
    </source>
</evidence>
<accession>A0A915YCZ3</accession>
<sequence>MKLAIFLLFFCLFPTSILFAQRYNYKVNLKEISKDQLTIKLKVPNLKQKTLLFQFPVVIPGSYGTVDFGRFILKLEAKDKNGNKLKVSHPTLNTWKIKNAENIDEISYRVNDTWDTNIVTNPAGTNIDSNVFLFNNHGFFGFFKNYEHLPFNIEIDRPSYLYGGTALKKTGGDHDTDIFEADSYFKLIDNPILFARPDTATFKVGNTTFLVQLYSPTGRNNSKSFVKDLKQIVIAQQAYLNKQLPLEQYVFLIFMIKEFENYRASWGIGALEHTNSSVYCLKEGALENLRYVIRDIAAHEFFHTWTPLSIRSKEIHFFDFMEPKMSKHLWLYEGGTEYASIHYQVQNGVMTVQRYLDILSSKIKNSGRYDNSIPFTVMSKKCVNELSSEYGNVYQKGALINLCLDLKLRILSNGTYGFQNMIHDLSQKYHAKKPFNDEDLFDEISELSGYPNEIRDFFKSYVEGPEPLPIGQLMDEVGISFLKNAVIKELSAFGFNPNNGLRFNNEQAKLELQEKGIDSFGKNIMGFLHGDLLYKWQGKELEMRTLKETWEVYKKSAKDGDLLNVTVLRKNKDGVYVEVELSAKLIQVETEINNTFVINPKATAKVLKIRNAWLGNYRTK</sequence>
<dbReference type="Gene3D" id="2.60.40.3650">
    <property type="match status" value="1"/>
</dbReference>
<reference evidence="3" key="1">
    <citation type="submission" date="2022-09" db="EMBL/GenBank/DDBJ databases">
        <title>Aureispira anguillicida sp. nov., isolated from Leptocephalus of Japanese eel Anguilla japonica.</title>
        <authorList>
            <person name="Yuasa K."/>
            <person name="Mekata T."/>
            <person name="Ikunari K."/>
        </authorList>
    </citation>
    <scope>NUCLEOTIDE SEQUENCE</scope>
    <source>
        <strain evidence="3">EL160426</strain>
    </source>
</reference>